<keyword evidence="5 7" id="KW-1133">Transmembrane helix</keyword>
<feature type="transmembrane region" description="Helical" evidence="7">
    <location>
        <begin position="199"/>
        <end position="218"/>
    </location>
</feature>
<comment type="catalytic activity">
    <reaction evidence="7">
        <text>L-cysteinyl-[prolipoprotein] + a 1,2-diacyl-sn-glycero-3-phospho-(1'-sn-glycerol) = an S-1,2-diacyl-sn-glyceryl-L-cysteinyl-[prolipoprotein] + sn-glycerol 1-phosphate + H(+)</text>
        <dbReference type="Rhea" id="RHEA:56712"/>
        <dbReference type="Rhea" id="RHEA-COMP:14679"/>
        <dbReference type="Rhea" id="RHEA-COMP:14680"/>
        <dbReference type="ChEBI" id="CHEBI:15378"/>
        <dbReference type="ChEBI" id="CHEBI:29950"/>
        <dbReference type="ChEBI" id="CHEBI:57685"/>
        <dbReference type="ChEBI" id="CHEBI:64716"/>
        <dbReference type="ChEBI" id="CHEBI:140658"/>
        <dbReference type="EC" id="2.5.1.145"/>
    </reaction>
</comment>
<evidence type="ECO:0000256" key="4">
    <source>
        <dbReference type="ARBA" id="ARBA00022692"/>
    </source>
</evidence>
<keyword evidence="3 7" id="KW-0808">Transferase</keyword>
<dbReference type="PROSITE" id="PS01311">
    <property type="entry name" value="LGT"/>
    <property type="match status" value="1"/>
</dbReference>
<feature type="transmembrane region" description="Helical" evidence="7">
    <location>
        <begin position="230"/>
        <end position="252"/>
    </location>
</feature>
<comment type="pathway">
    <text evidence="7">Protein modification; lipoprotein biosynthesis (diacylglyceryl transfer).</text>
</comment>
<evidence type="ECO:0000256" key="7">
    <source>
        <dbReference type="HAMAP-Rule" id="MF_01147"/>
    </source>
</evidence>
<dbReference type="HAMAP" id="MF_01147">
    <property type="entry name" value="Lgt"/>
    <property type="match status" value="1"/>
</dbReference>
<keyword evidence="8" id="KW-0449">Lipoprotein</keyword>
<evidence type="ECO:0000256" key="6">
    <source>
        <dbReference type="ARBA" id="ARBA00023136"/>
    </source>
</evidence>
<dbReference type="RefSeq" id="WP_139450427.1">
    <property type="nucleotide sequence ID" value="NZ_VDMB01000022.1"/>
</dbReference>
<feature type="transmembrane region" description="Helical" evidence="7">
    <location>
        <begin position="123"/>
        <end position="141"/>
    </location>
</feature>
<comment type="similarity">
    <text evidence="1 7">Belongs to the Lgt family.</text>
</comment>
<gene>
    <name evidence="7 8" type="primary">lgt</name>
    <name evidence="8" type="ORF">FIM25_13835</name>
</gene>
<keyword evidence="6 7" id="KW-0472">Membrane</keyword>
<dbReference type="GO" id="GO:0008961">
    <property type="term" value="F:phosphatidylglycerol-prolipoprotein diacylglyceryl transferase activity"/>
    <property type="evidence" value="ECO:0007669"/>
    <property type="project" value="UniProtKB-UniRule"/>
</dbReference>
<dbReference type="NCBIfam" id="TIGR00544">
    <property type="entry name" value="lgt"/>
    <property type="match status" value="1"/>
</dbReference>
<feature type="transmembrane region" description="Helical" evidence="7">
    <location>
        <begin position="23"/>
        <end position="43"/>
    </location>
</feature>
<feature type="transmembrane region" description="Helical" evidence="7">
    <location>
        <begin position="55"/>
        <end position="71"/>
    </location>
</feature>
<dbReference type="Proteomes" id="UP000321899">
    <property type="component" value="Unassembled WGS sequence"/>
</dbReference>
<dbReference type="AlphaFoldDB" id="A0A5S5MDA7"/>
<dbReference type="InterPro" id="IPR001640">
    <property type="entry name" value="Lgt"/>
</dbReference>
<organism evidence="8 9">
    <name type="scientific">Desulfobotulus mexicanus</name>
    <dbReference type="NCBI Taxonomy" id="2586642"/>
    <lineage>
        <taxon>Bacteria</taxon>
        <taxon>Pseudomonadati</taxon>
        <taxon>Thermodesulfobacteriota</taxon>
        <taxon>Desulfobacteria</taxon>
        <taxon>Desulfobacterales</taxon>
        <taxon>Desulfobacteraceae</taxon>
        <taxon>Desulfobotulus</taxon>
    </lineage>
</organism>
<dbReference type="PANTHER" id="PTHR30589">
    <property type="entry name" value="PROLIPOPROTEIN DIACYLGLYCERYL TRANSFERASE"/>
    <property type="match status" value="1"/>
</dbReference>
<evidence type="ECO:0000256" key="2">
    <source>
        <dbReference type="ARBA" id="ARBA00022475"/>
    </source>
</evidence>
<dbReference type="EC" id="2.5.1.145" evidence="7"/>
<evidence type="ECO:0000256" key="5">
    <source>
        <dbReference type="ARBA" id="ARBA00022989"/>
    </source>
</evidence>
<dbReference type="OrthoDB" id="871140at2"/>
<comment type="function">
    <text evidence="7">Catalyzes the transfer of the diacylglyceryl group from phosphatidylglycerol to the sulfhydryl group of the N-terminal cysteine of a prolipoprotein, the first step in the formation of mature lipoproteins.</text>
</comment>
<dbReference type="GO" id="GO:0042158">
    <property type="term" value="P:lipoprotein biosynthetic process"/>
    <property type="evidence" value="ECO:0007669"/>
    <property type="project" value="UniProtKB-UniRule"/>
</dbReference>
<comment type="subcellular location">
    <subcellularLocation>
        <location evidence="7">Cell membrane</location>
        <topology evidence="7">Multi-pass membrane protein</topology>
    </subcellularLocation>
</comment>
<feature type="binding site" evidence="7">
    <location>
        <position position="140"/>
    </location>
    <ligand>
        <name>a 1,2-diacyl-sn-glycero-3-phospho-(1'-sn-glycerol)</name>
        <dbReference type="ChEBI" id="CHEBI:64716"/>
    </ligand>
</feature>
<evidence type="ECO:0000256" key="3">
    <source>
        <dbReference type="ARBA" id="ARBA00022679"/>
    </source>
</evidence>
<evidence type="ECO:0000313" key="9">
    <source>
        <dbReference type="Proteomes" id="UP000321899"/>
    </source>
</evidence>
<feature type="transmembrane region" description="Helical" evidence="7">
    <location>
        <begin position="173"/>
        <end position="192"/>
    </location>
</feature>
<sequence length="268" mass="30200">MASPLIWHADPILFSLGPLSVRWYGLFFACAFICGMIWMQYVFKKEGKDADALEPLLYRIMAGVIIGARLGHCLFYEPGYYLSNPVEILKIWEGGLASHGGILGLFIALYVHSRKYEETPFFWLADHLMVAGCMGAAFIRLGNFFNSELVGIPVKSGWGIVFSRVDMIPRHPVQLYESMAYATCSLLLFLAWKKGAGQIPFRLTAIALILAATARILLEIFKTQQTAFAFPVHMGQLLSLPFLFCGILLYLYSRKNPPATRHRHKKTQ</sequence>
<reference evidence="8 9" key="1">
    <citation type="submission" date="2019-06" db="EMBL/GenBank/DDBJ databases">
        <title>Desulfobotulus mexicanus sp. nov., a novel sulfate-reducing bacterium isolated from the sediment of an alkaline crater lake in Mexico.</title>
        <authorList>
            <person name="Hirschler-Rea A."/>
        </authorList>
    </citation>
    <scope>NUCLEOTIDE SEQUENCE [LARGE SCALE GENOMIC DNA]</scope>
    <source>
        <strain evidence="8 9">PAR22N</strain>
    </source>
</reference>
<dbReference type="PANTHER" id="PTHR30589:SF0">
    <property type="entry name" value="PHOSPHATIDYLGLYCEROL--PROLIPOPROTEIN DIACYLGLYCERYL TRANSFERASE"/>
    <property type="match status" value="1"/>
</dbReference>
<dbReference type="Pfam" id="PF01790">
    <property type="entry name" value="LGT"/>
    <property type="match status" value="1"/>
</dbReference>
<keyword evidence="2 7" id="KW-1003">Cell membrane</keyword>
<evidence type="ECO:0000313" key="8">
    <source>
        <dbReference type="EMBL" id="TYT73716.1"/>
    </source>
</evidence>
<dbReference type="UniPathway" id="UPA00664"/>
<dbReference type="GO" id="GO:0005886">
    <property type="term" value="C:plasma membrane"/>
    <property type="evidence" value="ECO:0007669"/>
    <property type="project" value="UniProtKB-SubCell"/>
</dbReference>
<keyword evidence="4 7" id="KW-0812">Transmembrane</keyword>
<protein>
    <recommendedName>
        <fullName evidence="7">Phosphatidylglycerol--prolipoprotein diacylglyceryl transferase</fullName>
        <ecNumber evidence="7">2.5.1.145</ecNumber>
    </recommendedName>
</protein>
<feature type="transmembrane region" description="Helical" evidence="7">
    <location>
        <begin position="91"/>
        <end position="111"/>
    </location>
</feature>
<evidence type="ECO:0000256" key="1">
    <source>
        <dbReference type="ARBA" id="ARBA00007150"/>
    </source>
</evidence>
<accession>A0A5S5MDA7</accession>
<comment type="caution">
    <text evidence="8">The sequence shown here is derived from an EMBL/GenBank/DDBJ whole genome shotgun (WGS) entry which is preliminary data.</text>
</comment>
<proteinExistence type="inferred from homology"/>
<dbReference type="EMBL" id="VDMB01000022">
    <property type="protein sequence ID" value="TYT73716.1"/>
    <property type="molecule type" value="Genomic_DNA"/>
</dbReference>
<keyword evidence="9" id="KW-1185">Reference proteome</keyword>
<name>A0A5S5MDA7_9BACT</name>